<dbReference type="InterPro" id="IPR057235">
    <property type="entry name" value="DUF7913"/>
</dbReference>
<evidence type="ECO:0000259" key="3">
    <source>
        <dbReference type="Pfam" id="PF25502"/>
    </source>
</evidence>
<feature type="domain" description="DUF7913" evidence="2">
    <location>
        <begin position="3"/>
        <end position="75"/>
    </location>
</feature>
<dbReference type="EMBL" id="JAAALK010000287">
    <property type="protein sequence ID" value="KAG8057393.1"/>
    <property type="molecule type" value="Genomic_DNA"/>
</dbReference>
<keyword evidence="5" id="KW-1185">Reference proteome</keyword>
<feature type="domain" description="DUF7915" evidence="3">
    <location>
        <begin position="112"/>
        <end position="254"/>
    </location>
</feature>
<dbReference type="Pfam" id="PF25500">
    <property type="entry name" value="DUF7913"/>
    <property type="match status" value="1"/>
</dbReference>
<reference evidence="4" key="2">
    <citation type="submission" date="2021-02" db="EMBL/GenBank/DDBJ databases">
        <authorList>
            <person name="Kimball J.A."/>
            <person name="Haas M.W."/>
            <person name="Macchietto M."/>
            <person name="Kono T."/>
            <person name="Duquette J."/>
            <person name="Shao M."/>
        </authorList>
    </citation>
    <scope>NUCLEOTIDE SEQUENCE</scope>
    <source>
        <tissue evidence="4">Fresh leaf tissue</tissue>
    </source>
</reference>
<proteinExistence type="predicted"/>
<accession>A0A8J5VRA9</accession>
<organism evidence="4 5">
    <name type="scientific">Zizania palustris</name>
    <name type="common">Northern wild rice</name>
    <dbReference type="NCBI Taxonomy" id="103762"/>
    <lineage>
        <taxon>Eukaryota</taxon>
        <taxon>Viridiplantae</taxon>
        <taxon>Streptophyta</taxon>
        <taxon>Embryophyta</taxon>
        <taxon>Tracheophyta</taxon>
        <taxon>Spermatophyta</taxon>
        <taxon>Magnoliopsida</taxon>
        <taxon>Liliopsida</taxon>
        <taxon>Poales</taxon>
        <taxon>Poaceae</taxon>
        <taxon>BOP clade</taxon>
        <taxon>Oryzoideae</taxon>
        <taxon>Oryzeae</taxon>
        <taxon>Zizaniinae</taxon>
        <taxon>Zizania</taxon>
    </lineage>
</organism>
<dbReference type="PANTHER" id="PTHR33913:SF1">
    <property type="entry name" value="DRBM DOMAIN-CONTAINING PROTEIN"/>
    <property type="match status" value="1"/>
</dbReference>
<dbReference type="PANTHER" id="PTHR33913">
    <property type="entry name" value="ALEURONE LAYER MORPHOGENESIS PROTEIN"/>
    <property type="match status" value="1"/>
</dbReference>
<evidence type="ECO:0000313" key="5">
    <source>
        <dbReference type="Proteomes" id="UP000729402"/>
    </source>
</evidence>
<evidence type="ECO:0000313" key="4">
    <source>
        <dbReference type="EMBL" id="KAG8057393.1"/>
    </source>
</evidence>
<dbReference type="OrthoDB" id="781822at2759"/>
<gene>
    <name evidence="4" type="ORF">GUJ93_ZPchr0002g25186</name>
</gene>
<evidence type="ECO:0000256" key="1">
    <source>
        <dbReference type="SAM" id="MobiDB-lite"/>
    </source>
</evidence>
<feature type="compositionally biased region" description="Low complexity" evidence="1">
    <location>
        <begin position="318"/>
        <end position="333"/>
    </location>
</feature>
<dbReference type="Proteomes" id="UP000729402">
    <property type="component" value="Unassembled WGS sequence"/>
</dbReference>
<sequence length="651" mass="72902">MSVILYNYYHRKQFPHLPFVDAKRFLECSSLTVGETLLAYSNMVHKHEKSSGEAEALSLTDKAALDACKIAEALDATKDSPDMAMWPISKVAVLLLDLTRKRCLIENGFVNKGVRAFLEKGIGSSIIDEHNSLQPGGQNLKNNVAPHPLDGPYSLQKLAFSEVERRTGIARSSLRLLDEHLAYSLTKRATTTKLFIVQYEQTAKGNFVEMPLEELINSITGPIVQKHPYPTTTCVVDLYHILPYKDVLFDCLHRQWPFDSSLSISKEQAQPNVIRSAHSEIDENLKEQEANSKSKMQKSSTKGSTQKKNKQEVKAEASNGKKTYSSTNKSTKSNSKRKSEVFRTTAAECAVGWDNERSGIKNELPSVVDVKPVKFLTNSVKEEETAATREGSVDIIAGVQMEKKSTKKHSLCINVSQDVALVKAPDVALVIKNSALKMQSVEESEKSGGITMDRNNQMYASWKSLLLKRDELHRKQRIIEDESVQCDMDIQRILSEGDITPEAMLLVLQKYEDGDNSSDTAEIVDSSHSGYGYPTLTMKRKKLTVETLLRNKCQELDEVCRENNWTLPRYKVNPSLANGMYQANVDVTCLEFNLIAYGDPKMTAREARDSAAANMIHELFKKAGENQPVRTPIYTPKTGVQQVTGKFARQH</sequence>
<dbReference type="AlphaFoldDB" id="A0A8J5VRA9"/>
<dbReference type="Pfam" id="PF25502">
    <property type="entry name" value="DUF7915"/>
    <property type="match status" value="1"/>
</dbReference>
<reference evidence="4" key="1">
    <citation type="journal article" date="2021" name="bioRxiv">
        <title>Whole Genome Assembly and Annotation of Northern Wild Rice, Zizania palustris L., Supports a Whole Genome Duplication in the Zizania Genus.</title>
        <authorList>
            <person name="Haas M."/>
            <person name="Kono T."/>
            <person name="Macchietto M."/>
            <person name="Millas R."/>
            <person name="McGilp L."/>
            <person name="Shao M."/>
            <person name="Duquette J."/>
            <person name="Hirsch C.N."/>
            <person name="Kimball J."/>
        </authorList>
    </citation>
    <scope>NUCLEOTIDE SEQUENCE</scope>
    <source>
        <tissue evidence="4">Fresh leaf tissue</tissue>
    </source>
</reference>
<feature type="compositionally biased region" description="Low complexity" evidence="1">
    <location>
        <begin position="293"/>
        <end position="306"/>
    </location>
</feature>
<name>A0A8J5VRA9_ZIZPA</name>
<evidence type="ECO:0008006" key="6">
    <source>
        <dbReference type="Google" id="ProtNLM"/>
    </source>
</evidence>
<protein>
    <recommendedName>
        <fullName evidence="6">DRBM domain-containing protein</fullName>
    </recommendedName>
</protein>
<dbReference type="InterPro" id="IPR057237">
    <property type="entry name" value="DUF7915"/>
</dbReference>
<feature type="region of interest" description="Disordered" evidence="1">
    <location>
        <begin position="286"/>
        <end position="339"/>
    </location>
</feature>
<evidence type="ECO:0000259" key="2">
    <source>
        <dbReference type="Pfam" id="PF25500"/>
    </source>
</evidence>
<comment type="caution">
    <text evidence="4">The sequence shown here is derived from an EMBL/GenBank/DDBJ whole genome shotgun (WGS) entry which is preliminary data.</text>
</comment>